<feature type="domain" description="VWFD" evidence="3">
    <location>
        <begin position="263"/>
        <end position="373"/>
    </location>
</feature>
<dbReference type="Pfam" id="PF00094">
    <property type="entry name" value="VWD"/>
    <property type="match status" value="2"/>
</dbReference>
<protein>
    <submittedName>
        <fullName evidence="4">Mucin-5AC</fullName>
    </submittedName>
</protein>
<proteinExistence type="predicted"/>
<dbReference type="InterPro" id="IPR050780">
    <property type="entry name" value="Mucin_vWF_Thrombospondin_sf"/>
</dbReference>
<dbReference type="PANTHER" id="PTHR11339:SF408">
    <property type="entry name" value="MUCIN-5B"/>
    <property type="match status" value="1"/>
</dbReference>
<evidence type="ECO:0000313" key="4">
    <source>
        <dbReference type="EMBL" id="TNN87027.1"/>
    </source>
</evidence>
<dbReference type="InterPro" id="IPR001846">
    <property type="entry name" value="VWF_type-D"/>
</dbReference>
<evidence type="ECO:0000256" key="2">
    <source>
        <dbReference type="ARBA" id="ARBA00023180"/>
    </source>
</evidence>
<sequence length="373" mass="41291">MNYTIEGCFCPDGMKLFNKESIVCVDKCGCLDPEGIAREFNERFEYKCQNCICEEYTKTVTCKPKTCPAPPMADCTDPGGSYESFNIQFQRQETNGSITIKKVTMKLDGVVVELAKTSIIINDKPVTIPFSQSGISIERAVSYVKIESKLGLVVMWNEKDSLWVELDSKFKNQTCGLCGDYNGVQLNDDFIKAGESVPLEYYGEIWKVNGPIEECEGMSTAASQTCDNQNTLVSALMQAVYHSNGRQHNCVAQWRCESRDCPGICSVLGGSHISTYDDKTYSFHGDCSYVLSTETSRAFTVVGNLAKCKDSEKSTCLSAVTLVLPTHKMIVVEANGKVLLNKLNTQLPLITVRSACVLPYPLMSMHVLLKVSY</sequence>
<feature type="domain" description="VWFD" evidence="3">
    <location>
        <begin position="35"/>
        <end position="216"/>
    </location>
</feature>
<organism evidence="4 5">
    <name type="scientific">Liparis tanakae</name>
    <name type="common">Tanaka's snailfish</name>
    <dbReference type="NCBI Taxonomy" id="230148"/>
    <lineage>
        <taxon>Eukaryota</taxon>
        <taxon>Metazoa</taxon>
        <taxon>Chordata</taxon>
        <taxon>Craniata</taxon>
        <taxon>Vertebrata</taxon>
        <taxon>Euteleostomi</taxon>
        <taxon>Actinopterygii</taxon>
        <taxon>Neopterygii</taxon>
        <taxon>Teleostei</taxon>
        <taxon>Neoteleostei</taxon>
        <taxon>Acanthomorphata</taxon>
        <taxon>Eupercaria</taxon>
        <taxon>Perciformes</taxon>
        <taxon>Cottioidei</taxon>
        <taxon>Cottales</taxon>
        <taxon>Liparidae</taxon>
        <taxon>Liparis</taxon>
    </lineage>
</organism>
<dbReference type="EMBL" id="SRLO01000012">
    <property type="protein sequence ID" value="TNN87027.1"/>
    <property type="molecule type" value="Genomic_DNA"/>
</dbReference>
<dbReference type="Proteomes" id="UP000314294">
    <property type="component" value="Unassembled WGS sequence"/>
</dbReference>
<gene>
    <name evidence="4" type="primary">MUC5AC_1</name>
    <name evidence="4" type="ORF">EYF80_002782</name>
</gene>
<dbReference type="PROSITE" id="PS51233">
    <property type="entry name" value="VWFD"/>
    <property type="match status" value="2"/>
</dbReference>
<dbReference type="SMART" id="SM00216">
    <property type="entry name" value="VWD"/>
    <property type="match status" value="2"/>
</dbReference>
<evidence type="ECO:0000256" key="1">
    <source>
        <dbReference type="ARBA" id="ARBA00023157"/>
    </source>
</evidence>
<evidence type="ECO:0000259" key="3">
    <source>
        <dbReference type="PROSITE" id="PS51233"/>
    </source>
</evidence>
<dbReference type="PANTHER" id="PTHR11339">
    <property type="entry name" value="EXTRACELLULAR MATRIX GLYCOPROTEIN RELATED"/>
    <property type="match status" value="1"/>
</dbReference>
<dbReference type="AlphaFoldDB" id="A0A4Z2JAG2"/>
<keyword evidence="2" id="KW-0325">Glycoprotein</keyword>
<keyword evidence="5" id="KW-1185">Reference proteome</keyword>
<dbReference type="OrthoDB" id="160294at2759"/>
<keyword evidence="1" id="KW-1015">Disulfide bond</keyword>
<accession>A0A4Z2JAG2</accession>
<reference evidence="4 5" key="1">
    <citation type="submission" date="2019-03" db="EMBL/GenBank/DDBJ databases">
        <title>First draft genome of Liparis tanakae, snailfish: a comprehensive survey of snailfish specific genes.</title>
        <authorList>
            <person name="Kim W."/>
            <person name="Song I."/>
            <person name="Jeong J.-H."/>
            <person name="Kim D."/>
            <person name="Kim S."/>
            <person name="Ryu S."/>
            <person name="Song J.Y."/>
            <person name="Lee S.K."/>
        </authorList>
    </citation>
    <scope>NUCLEOTIDE SEQUENCE [LARGE SCALE GENOMIC DNA]</scope>
    <source>
        <tissue evidence="4">Muscle</tissue>
    </source>
</reference>
<name>A0A4Z2JAG2_9TELE</name>
<evidence type="ECO:0000313" key="5">
    <source>
        <dbReference type="Proteomes" id="UP000314294"/>
    </source>
</evidence>
<comment type="caution">
    <text evidence="4">The sequence shown here is derived from an EMBL/GenBank/DDBJ whole genome shotgun (WGS) entry which is preliminary data.</text>
</comment>